<dbReference type="AlphaFoldDB" id="A0A2T0R1B8"/>
<gene>
    <name evidence="1" type="ORF">CLV37_10810</name>
</gene>
<evidence type="ECO:0000313" key="1">
    <source>
        <dbReference type="EMBL" id="PRY13342.1"/>
    </source>
</evidence>
<organism evidence="1 2">
    <name type="scientific">Kineococcus rhizosphaerae</name>
    <dbReference type="NCBI Taxonomy" id="559628"/>
    <lineage>
        <taxon>Bacteria</taxon>
        <taxon>Bacillati</taxon>
        <taxon>Actinomycetota</taxon>
        <taxon>Actinomycetes</taxon>
        <taxon>Kineosporiales</taxon>
        <taxon>Kineosporiaceae</taxon>
        <taxon>Kineococcus</taxon>
    </lineage>
</organism>
<keyword evidence="2" id="KW-1185">Reference proteome</keyword>
<name>A0A2T0R1B8_9ACTN</name>
<protein>
    <submittedName>
        <fullName evidence="1">Uncharacterized protein</fullName>
    </submittedName>
</protein>
<proteinExistence type="predicted"/>
<reference evidence="1 2" key="1">
    <citation type="submission" date="2018-03" db="EMBL/GenBank/DDBJ databases">
        <title>Genomic Encyclopedia of Archaeal and Bacterial Type Strains, Phase II (KMG-II): from individual species to whole genera.</title>
        <authorList>
            <person name="Goeker M."/>
        </authorList>
    </citation>
    <scope>NUCLEOTIDE SEQUENCE [LARGE SCALE GENOMIC DNA]</scope>
    <source>
        <strain evidence="1 2">DSM 19711</strain>
    </source>
</reference>
<evidence type="ECO:0000313" key="2">
    <source>
        <dbReference type="Proteomes" id="UP000238083"/>
    </source>
</evidence>
<dbReference type="Proteomes" id="UP000238083">
    <property type="component" value="Unassembled WGS sequence"/>
</dbReference>
<sequence length="63" mass="6926">MSALVVLCVLLALALTAPWWGADTRWPGSATRPDRSERGKRYRKTWDAAIAGKAHQDDFGRAG</sequence>
<dbReference type="EMBL" id="PVZF01000008">
    <property type="protein sequence ID" value="PRY13342.1"/>
    <property type="molecule type" value="Genomic_DNA"/>
</dbReference>
<comment type="caution">
    <text evidence="1">The sequence shown here is derived from an EMBL/GenBank/DDBJ whole genome shotgun (WGS) entry which is preliminary data.</text>
</comment>
<accession>A0A2T0R1B8</accession>